<comment type="similarity">
    <text evidence="2">Belongs to the Cyclase 1 superfamily.</text>
</comment>
<dbReference type="PANTHER" id="PTHR31118:SF27">
    <property type="entry name" value="CYCLASE-LIKE PROTEIN 1"/>
    <property type="match status" value="1"/>
</dbReference>
<protein>
    <submittedName>
        <fullName evidence="7">Kynurenine formamidase</fullName>
    </submittedName>
</protein>
<dbReference type="InterPro" id="IPR037175">
    <property type="entry name" value="KFase_sf"/>
</dbReference>
<dbReference type="AlphaFoldDB" id="A0A833V9A6"/>
<keyword evidence="4" id="KW-0272">Extracellular matrix</keyword>
<accession>A0A833V9A6</accession>
<evidence type="ECO:0000313" key="8">
    <source>
        <dbReference type="Proteomes" id="UP000623129"/>
    </source>
</evidence>
<keyword evidence="8" id="KW-1185">Reference proteome</keyword>
<evidence type="ECO:0000313" key="7">
    <source>
        <dbReference type="EMBL" id="KAF3329531.1"/>
    </source>
</evidence>
<dbReference type="Proteomes" id="UP000623129">
    <property type="component" value="Unassembled WGS sequence"/>
</dbReference>
<dbReference type="OrthoDB" id="7108654at2759"/>
<reference evidence="7" key="1">
    <citation type="submission" date="2020-01" db="EMBL/GenBank/DDBJ databases">
        <title>Genome sequence of Kobresia littledalei, the first chromosome-level genome in the family Cyperaceae.</title>
        <authorList>
            <person name="Qu G."/>
        </authorList>
    </citation>
    <scope>NUCLEOTIDE SEQUENCE</scope>
    <source>
        <strain evidence="7">C.B.Clarke</strain>
        <tissue evidence="7">Leaf</tissue>
    </source>
</reference>
<proteinExistence type="inferred from homology"/>
<dbReference type="EMBL" id="SWLB01000014">
    <property type="protein sequence ID" value="KAF3329531.1"/>
    <property type="molecule type" value="Genomic_DNA"/>
</dbReference>
<evidence type="ECO:0000256" key="3">
    <source>
        <dbReference type="ARBA" id="ARBA00022525"/>
    </source>
</evidence>
<evidence type="ECO:0000256" key="5">
    <source>
        <dbReference type="ARBA" id="ARBA00022729"/>
    </source>
</evidence>
<sequence length="275" mass="30403">MAQLLLFSLFQLLSLAAMASQAAHPAYDDSPLCAVSTDAELTADIISSKSVKLEEYGNGRIIDITHAYRPDMPNFNSTDSIGMVVSLRESMANGSLYNLSELKIVVHTGTHVDAPGHMYQEYYEAGFDVDSLDLVVLNGPALIVDVPRDKNITAEVMESLRIPRGVRRVIFRTLNTDRKLMWKREGDTSYVAFTTDGAQWLVDNTDIKFVGVDYLSVATFDDLIPAHLVFLKSREIILVEALKLDGVKPGIYSLHCLPLRLVGAEGSPIRCILIK</sequence>
<keyword evidence="3" id="KW-0964">Secreted</keyword>
<dbReference type="GO" id="GO:0004061">
    <property type="term" value="F:arylformamidase activity"/>
    <property type="evidence" value="ECO:0007669"/>
    <property type="project" value="InterPro"/>
</dbReference>
<dbReference type="GO" id="GO:0019441">
    <property type="term" value="P:L-tryptophan catabolic process to kynurenine"/>
    <property type="evidence" value="ECO:0007669"/>
    <property type="project" value="InterPro"/>
</dbReference>
<feature type="chain" id="PRO_5032465103" evidence="6">
    <location>
        <begin position="23"/>
        <end position="275"/>
    </location>
</feature>
<feature type="signal peptide" evidence="6">
    <location>
        <begin position="1"/>
        <end position="22"/>
    </location>
</feature>
<dbReference type="FunFam" id="3.50.30.50:FF:000002">
    <property type="entry name" value="Kynurenine formamidase"/>
    <property type="match status" value="1"/>
</dbReference>
<comment type="subcellular location">
    <subcellularLocation>
        <location evidence="1">Secreted</location>
        <location evidence="1">Extracellular space</location>
        <location evidence="1">Extracellular matrix</location>
    </subcellularLocation>
</comment>
<organism evidence="7 8">
    <name type="scientific">Carex littledalei</name>
    <dbReference type="NCBI Taxonomy" id="544730"/>
    <lineage>
        <taxon>Eukaryota</taxon>
        <taxon>Viridiplantae</taxon>
        <taxon>Streptophyta</taxon>
        <taxon>Embryophyta</taxon>
        <taxon>Tracheophyta</taxon>
        <taxon>Spermatophyta</taxon>
        <taxon>Magnoliopsida</taxon>
        <taxon>Liliopsida</taxon>
        <taxon>Poales</taxon>
        <taxon>Cyperaceae</taxon>
        <taxon>Cyperoideae</taxon>
        <taxon>Cariceae</taxon>
        <taxon>Carex</taxon>
        <taxon>Carex subgen. Euthyceras</taxon>
    </lineage>
</organism>
<comment type="caution">
    <text evidence="7">The sequence shown here is derived from an EMBL/GenBank/DDBJ whole genome shotgun (WGS) entry which is preliminary data.</text>
</comment>
<evidence type="ECO:0000256" key="4">
    <source>
        <dbReference type="ARBA" id="ARBA00022530"/>
    </source>
</evidence>
<dbReference type="SUPFAM" id="SSF102198">
    <property type="entry name" value="Putative cyclase"/>
    <property type="match status" value="1"/>
</dbReference>
<dbReference type="InterPro" id="IPR007325">
    <property type="entry name" value="KFase/CYL"/>
</dbReference>
<name>A0A833V9A6_9POAL</name>
<dbReference type="PANTHER" id="PTHR31118">
    <property type="entry name" value="CYCLASE-LIKE PROTEIN 2"/>
    <property type="match status" value="1"/>
</dbReference>
<gene>
    <name evidence="7" type="ORF">FCM35_KLT04862</name>
</gene>
<dbReference type="Pfam" id="PF04199">
    <property type="entry name" value="Cyclase"/>
    <property type="match status" value="1"/>
</dbReference>
<evidence type="ECO:0000256" key="1">
    <source>
        <dbReference type="ARBA" id="ARBA00004498"/>
    </source>
</evidence>
<dbReference type="Gene3D" id="3.50.30.50">
    <property type="entry name" value="Putative cyclase"/>
    <property type="match status" value="1"/>
</dbReference>
<keyword evidence="5 6" id="KW-0732">Signal</keyword>
<evidence type="ECO:0000256" key="6">
    <source>
        <dbReference type="SAM" id="SignalP"/>
    </source>
</evidence>
<evidence type="ECO:0000256" key="2">
    <source>
        <dbReference type="ARBA" id="ARBA00007865"/>
    </source>
</evidence>